<dbReference type="Gene3D" id="2.40.50.100">
    <property type="match status" value="1"/>
</dbReference>
<dbReference type="GO" id="GO:0016887">
    <property type="term" value="F:ATP hydrolysis activity"/>
    <property type="evidence" value="ECO:0007669"/>
    <property type="project" value="InterPro"/>
</dbReference>
<evidence type="ECO:0000256" key="1">
    <source>
        <dbReference type="ARBA" id="ARBA00005417"/>
    </source>
</evidence>
<keyword evidence="7" id="KW-1185">Reference proteome</keyword>
<dbReference type="Pfam" id="PF00005">
    <property type="entry name" value="ABC_tran"/>
    <property type="match status" value="1"/>
</dbReference>
<dbReference type="InterPro" id="IPR003593">
    <property type="entry name" value="AAA+_ATPase"/>
</dbReference>
<protein>
    <submittedName>
        <fullName evidence="6">ABC transporter ATP-binding protein</fullName>
    </submittedName>
</protein>
<proteinExistence type="inferred from homology"/>
<dbReference type="InterPro" id="IPR027417">
    <property type="entry name" value="P-loop_NTPase"/>
</dbReference>
<evidence type="ECO:0000256" key="2">
    <source>
        <dbReference type="ARBA" id="ARBA00022448"/>
    </source>
</evidence>
<dbReference type="PANTHER" id="PTHR42781">
    <property type="entry name" value="SPERMIDINE/PUTRESCINE IMPORT ATP-BINDING PROTEIN POTA"/>
    <property type="match status" value="1"/>
</dbReference>
<dbReference type="InterPro" id="IPR013611">
    <property type="entry name" value="Transp-assoc_OB_typ2"/>
</dbReference>
<keyword evidence="2" id="KW-0813">Transport</keyword>
<evidence type="ECO:0000313" key="6">
    <source>
        <dbReference type="EMBL" id="MPR26613.1"/>
    </source>
</evidence>
<dbReference type="PROSITE" id="PS00211">
    <property type="entry name" value="ABC_TRANSPORTER_1"/>
    <property type="match status" value="1"/>
</dbReference>
<dbReference type="InterPro" id="IPR050093">
    <property type="entry name" value="ABC_SmlMolc_Importer"/>
</dbReference>
<sequence length="368" mass="39313">MSSIHSLSRPAASKKQAASVQFRNVTKRYGSVTAVDDISFTIEPGQLVTLLGPSGCGKTTTLRMIAGLEMASEGQILIGGRDVTNLSAADRDVSMVFQSYALFPHMSVLENVAYGPSVQGASKKDAHDMAMEKLSLIGLKGLEKRAPSELSGGQQQRVAVARALVLEPQVLLFDEPLSNLDAKLRRRVREDIRELQQSLNLTVAYVTHDQEEALAVSDHIIVMSNARIAQTGAPRELYEEPANLFVADFIGDANIINGDLVSIAGPTAQVNVGSLSLQLPHRNASQGPVKLAVRPDAILLDESASVIGALTGTVRKASYLGTQVEYEVESAIGNLFVVQYGRKEPVAPGTPVSISFTTQRGVAIIPDA</sequence>
<dbReference type="PROSITE" id="PS50893">
    <property type="entry name" value="ABC_TRANSPORTER_2"/>
    <property type="match status" value="1"/>
</dbReference>
<dbReference type="GO" id="GO:0005524">
    <property type="term" value="F:ATP binding"/>
    <property type="evidence" value="ECO:0007669"/>
    <property type="project" value="UniProtKB-KW"/>
</dbReference>
<dbReference type="InterPro" id="IPR008995">
    <property type="entry name" value="Mo/tungstate-bd_C_term_dom"/>
</dbReference>
<dbReference type="Gene3D" id="3.40.50.300">
    <property type="entry name" value="P-loop containing nucleotide triphosphate hydrolases"/>
    <property type="match status" value="1"/>
</dbReference>
<dbReference type="InterPro" id="IPR003439">
    <property type="entry name" value="ABC_transporter-like_ATP-bd"/>
</dbReference>
<evidence type="ECO:0000259" key="5">
    <source>
        <dbReference type="PROSITE" id="PS50893"/>
    </source>
</evidence>
<dbReference type="SMART" id="SM00382">
    <property type="entry name" value="AAA"/>
    <property type="match status" value="1"/>
</dbReference>
<dbReference type="GO" id="GO:0043190">
    <property type="term" value="C:ATP-binding cassette (ABC) transporter complex"/>
    <property type="evidence" value="ECO:0007669"/>
    <property type="project" value="InterPro"/>
</dbReference>
<dbReference type="FunFam" id="3.40.50.300:FF:000425">
    <property type="entry name" value="Probable ABC transporter, ATP-binding subunit"/>
    <property type="match status" value="1"/>
</dbReference>
<dbReference type="SUPFAM" id="SSF52540">
    <property type="entry name" value="P-loop containing nucleoside triphosphate hydrolases"/>
    <property type="match status" value="1"/>
</dbReference>
<reference evidence="6 7" key="1">
    <citation type="journal article" date="2019" name="Syst. Appl. Microbiol.">
        <title>Microvirga tunisiensis sp. nov., a root nodule symbiotic bacterium isolated from Lupinus micranthus and L. luteus grown in Northern Tunisia.</title>
        <authorList>
            <person name="Msaddak A."/>
            <person name="Rejili M."/>
            <person name="Duran D."/>
            <person name="Mars M."/>
            <person name="Palacios J.M."/>
            <person name="Ruiz-Argueso T."/>
            <person name="Rey L."/>
            <person name="Imperial J."/>
        </authorList>
    </citation>
    <scope>NUCLEOTIDE SEQUENCE [LARGE SCALE GENOMIC DNA]</scope>
    <source>
        <strain evidence="6 7">Lmie10</strain>
    </source>
</reference>
<dbReference type="EMBL" id="VOSK01000055">
    <property type="protein sequence ID" value="MPR26613.1"/>
    <property type="molecule type" value="Genomic_DNA"/>
</dbReference>
<evidence type="ECO:0000256" key="4">
    <source>
        <dbReference type="ARBA" id="ARBA00022840"/>
    </source>
</evidence>
<feature type="domain" description="ABC transporter" evidence="5">
    <location>
        <begin position="20"/>
        <end position="250"/>
    </location>
</feature>
<dbReference type="OrthoDB" id="9802264at2"/>
<organism evidence="6 7">
    <name type="scientific">Microvirga tunisiensis</name>
    <dbReference type="NCBI Taxonomy" id="2108360"/>
    <lineage>
        <taxon>Bacteria</taxon>
        <taxon>Pseudomonadati</taxon>
        <taxon>Pseudomonadota</taxon>
        <taxon>Alphaproteobacteria</taxon>
        <taxon>Hyphomicrobiales</taxon>
        <taxon>Methylobacteriaceae</taxon>
        <taxon>Microvirga</taxon>
    </lineage>
</organism>
<accession>A0A5N7MI91</accession>
<gene>
    <name evidence="6" type="ORF">FS320_15650</name>
</gene>
<evidence type="ECO:0000313" key="7">
    <source>
        <dbReference type="Proteomes" id="UP000403266"/>
    </source>
</evidence>
<dbReference type="GO" id="GO:0015697">
    <property type="term" value="P:quaternary ammonium group transport"/>
    <property type="evidence" value="ECO:0007669"/>
    <property type="project" value="UniProtKB-ARBA"/>
</dbReference>
<keyword evidence="4 6" id="KW-0067">ATP-binding</keyword>
<dbReference type="InterPro" id="IPR017871">
    <property type="entry name" value="ABC_transporter-like_CS"/>
</dbReference>
<evidence type="ECO:0000256" key="3">
    <source>
        <dbReference type="ARBA" id="ARBA00022741"/>
    </source>
</evidence>
<dbReference type="GO" id="GO:0022857">
    <property type="term" value="F:transmembrane transporter activity"/>
    <property type="evidence" value="ECO:0007669"/>
    <property type="project" value="InterPro"/>
</dbReference>
<dbReference type="RefSeq" id="WP_152712807.1">
    <property type="nucleotide sequence ID" value="NZ_VOSJ01000128.1"/>
</dbReference>
<dbReference type="SUPFAM" id="SSF50331">
    <property type="entry name" value="MOP-like"/>
    <property type="match status" value="1"/>
</dbReference>
<dbReference type="Proteomes" id="UP000403266">
    <property type="component" value="Unassembled WGS sequence"/>
</dbReference>
<dbReference type="Pfam" id="PF08402">
    <property type="entry name" value="TOBE_2"/>
    <property type="match status" value="1"/>
</dbReference>
<name>A0A5N7MI91_9HYPH</name>
<dbReference type="PANTHER" id="PTHR42781:SF4">
    <property type="entry name" value="SPERMIDINE_PUTRESCINE IMPORT ATP-BINDING PROTEIN POTA"/>
    <property type="match status" value="1"/>
</dbReference>
<comment type="caution">
    <text evidence="6">The sequence shown here is derived from an EMBL/GenBank/DDBJ whole genome shotgun (WGS) entry which is preliminary data.</text>
</comment>
<comment type="similarity">
    <text evidence="1">Belongs to the ABC transporter superfamily.</text>
</comment>
<dbReference type="AlphaFoldDB" id="A0A5N7MI91"/>
<keyword evidence="3" id="KW-0547">Nucleotide-binding</keyword>